<dbReference type="NCBIfam" id="TIGR02284">
    <property type="entry name" value="PA2169 family four-helix-bundle protein"/>
    <property type="match status" value="1"/>
</dbReference>
<comment type="caution">
    <text evidence="4">The sequence shown here is derived from an EMBL/GenBank/DDBJ whole genome shotgun (WGS) entry which is preliminary data.</text>
</comment>
<keyword evidence="2" id="KW-0472">Membrane</keyword>
<evidence type="ECO:0000259" key="3">
    <source>
        <dbReference type="Pfam" id="PF09537"/>
    </source>
</evidence>
<feature type="region of interest" description="Disordered" evidence="1">
    <location>
        <begin position="214"/>
        <end position="242"/>
    </location>
</feature>
<evidence type="ECO:0000256" key="1">
    <source>
        <dbReference type="SAM" id="MobiDB-lite"/>
    </source>
</evidence>
<dbReference type="Gene3D" id="1.20.1260.10">
    <property type="match status" value="1"/>
</dbReference>
<feature type="domain" description="DUF2383" evidence="3">
    <location>
        <begin position="9"/>
        <end position="117"/>
    </location>
</feature>
<organism evidence="4 5">
    <name type="scientific">Nibribacter koreensis</name>
    <dbReference type="NCBI Taxonomy" id="1084519"/>
    <lineage>
        <taxon>Bacteria</taxon>
        <taxon>Pseudomonadati</taxon>
        <taxon>Bacteroidota</taxon>
        <taxon>Cytophagia</taxon>
        <taxon>Cytophagales</taxon>
        <taxon>Hymenobacteraceae</taxon>
        <taxon>Nibribacter</taxon>
    </lineage>
</organism>
<dbReference type="Proteomes" id="UP001501844">
    <property type="component" value="Unassembled WGS sequence"/>
</dbReference>
<dbReference type="InterPro" id="IPR012347">
    <property type="entry name" value="Ferritin-like"/>
</dbReference>
<feature type="transmembrane region" description="Helical" evidence="2">
    <location>
        <begin position="174"/>
        <end position="192"/>
    </location>
</feature>
<keyword evidence="2" id="KW-1133">Transmembrane helix</keyword>
<feature type="compositionally biased region" description="Polar residues" evidence="1">
    <location>
        <begin position="146"/>
        <end position="165"/>
    </location>
</feature>
<dbReference type="InterPro" id="IPR011971">
    <property type="entry name" value="CHP02284"/>
</dbReference>
<dbReference type="InterPro" id="IPR019052">
    <property type="entry name" value="DUF2383"/>
</dbReference>
<dbReference type="Pfam" id="PF09537">
    <property type="entry name" value="DUF2383"/>
    <property type="match status" value="1"/>
</dbReference>
<dbReference type="SUPFAM" id="SSF47240">
    <property type="entry name" value="Ferritin-like"/>
    <property type="match status" value="1"/>
</dbReference>
<dbReference type="RefSeq" id="WP_345164424.1">
    <property type="nucleotide sequence ID" value="NZ_BAABGX010000002.1"/>
</dbReference>
<sequence length="242" mass="26603">MPSNENKKIVAVLRELNEFVHDGMEGYERAAQETKDDLRRDIYRKFSQQRLAFANELNMIIQRHGGTPERDTTVKGKLYRQWMDFKAALTGRDEDAILGSNIYGEEWAQKAYRDALDHELPYDVRGTILRQREASSEVLQRLHQMRGSSSPDSFYQGDYSSNGSSSQGLTPLKTALYAAGAAAGAALVYGLITKRIPTDKLMAGITSLTKNIDLSGLGKKEGSNGSTAGSTGKGTSSKSKKA</sequence>
<dbReference type="EMBL" id="BAABGX010000002">
    <property type="protein sequence ID" value="GAA4303299.1"/>
    <property type="molecule type" value="Genomic_DNA"/>
</dbReference>
<evidence type="ECO:0000313" key="5">
    <source>
        <dbReference type="Proteomes" id="UP001501844"/>
    </source>
</evidence>
<gene>
    <name evidence="4" type="ORF">GCM10023183_15840</name>
</gene>
<protein>
    <recommendedName>
        <fullName evidence="3">DUF2383 domain-containing protein</fullName>
    </recommendedName>
</protein>
<dbReference type="InterPro" id="IPR009078">
    <property type="entry name" value="Ferritin-like_SF"/>
</dbReference>
<reference evidence="5" key="1">
    <citation type="journal article" date="2019" name="Int. J. Syst. Evol. Microbiol.">
        <title>The Global Catalogue of Microorganisms (GCM) 10K type strain sequencing project: providing services to taxonomists for standard genome sequencing and annotation.</title>
        <authorList>
            <consortium name="The Broad Institute Genomics Platform"/>
            <consortium name="The Broad Institute Genome Sequencing Center for Infectious Disease"/>
            <person name="Wu L."/>
            <person name="Ma J."/>
        </authorList>
    </citation>
    <scope>NUCLEOTIDE SEQUENCE [LARGE SCALE GENOMIC DNA]</scope>
    <source>
        <strain evidence="5">JCM 17917</strain>
    </source>
</reference>
<keyword evidence="2" id="KW-0812">Transmembrane</keyword>
<keyword evidence="5" id="KW-1185">Reference proteome</keyword>
<feature type="region of interest" description="Disordered" evidence="1">
    <location>
        <begin position="145"/>
        <end position="165"/>
    </location>
</feature>
<evidence type="ECO:0000313" key="4">
    <source>
        <dbReference type="EMBL" id="GAA4303299.1"/>
    </source>
</evidence>
<feature type="compositionally biased region" description="Low complexity" evidence="1">
    <location>
        <begin position="223"/>
        <end position="242"/>
    </location>
</feature>
<accession>A0ABP8FGI3</accession>
<evidence type="ECO:0000256" key="2">
    <source>
        <dbReference type="SAM" id="Phobius"/>
    </source>
</evidence>
<proteinExistence type="predicted"/>
<name>A0ABP8FGI3_9BACT</name>